<evidence type="ECO:0000256" key="1">
    <source>
        <dbReference type="SAM" id="MobiDB-lite"/>
    </source>
</evidence>
<dbReference type="EMBL" id="JAUHPX010000005">
    <property type="protein sequence ID" value="MDN4488273.1"/>
    <property type="molecule type" value="Genomic_DNA"/>
</dbReference>
<dbReference type="AlphaFoldDB" id="A0AAW7M5L2"/>
<dbReference type="RefSeq" id="WP_301119904.1">
    <property type="nucleotide sequence ID" value="NZ_JAUHPX010000005.1"/>
</dbReference>
<sequence length="378" mass="38966">MTDQQGTSGWAAPGGAPTPAGPPVGPPAAASYPPPYVPPGGPPSAAPPAPGIVPTPHAAPAPAPTYRSWQPGIMPLRPLSFGDFLSVPFKAMRFNRGVVLGGPLLLTLVATLATAAFMWLLFTDPSLAILDPTSDLGGIEPSTVLVGGIAVIAMLLADLLSSAVVAPAVARAVLGERIRLSQAFAAVRERLGSLLLLYLMTAGAGALVLGIALVPMLMAGASDDSLGLGVGLTLLLWVAVIPVAFLIGLFSGLARPVIVLEKRGPIDAVRRVLRLIKGRFWWTVLILFVSSLIVSMVAGVFQQIGSIGALVVGIAAPDNLTLIAIGAVLAVSVGMVVSYVLTYSYLGSLLTLLHIDLRIRHEGFDLTLAEAAEASRRA</sequence>
<feature type="transmembrane region" description="Helical" evidence="2">
    <location>
        <begin position="98"/>
        <end position="122"/>
    </location>
</feature>
<keyword evidence="2" id="KW-1133">Transmembrane helix</keyword>
<reference evidence="3" key="1">
    <citation type="submission" date="2023-06" db="EMBL/GenBank/DDBJ databases">
        <title>Sysu t00039.</title>
        <authorList>
            <person name="Gao L."/>
            <person name="Fang B.-Z."/>
            <person name="Li W.-J."/>
        </authorList>
    </citation>
    <scope>NUCLEOTIDE SEQUENCE</scope>
    <source>
        <strain evidence="3">SYSU T00039</strain>
    </source>
</reference>
<proteinExistence type="predicted"/>
<feature type="transmembrane region" description="Helical" evidence="2">
    <location>
        <begin position="321"/>
        <end position="346"/>
    </location>
</feature>
<evidence type="ECO:0000313" key="3">
    <source>
        <dbReference type="EMBL" id="MDN4488273.1"/>
    </source>
</evidence>
<feature type="region of interest" description="Disordered" evidence="1">
    <location>
        <begin position="1"/>
        <end position="56"/>
    </location>
</feature>
<dbReference type="Proteomes" id="UP001172737">
    <property type="component" value="Unassembled WGS sequence"/>
</dbReference>
<evidence type="ECO:0000256" key="2">
    <source>
        <dbReference type="SAM" id="Phobius"/>
    </source>
</evidence>
<protein>
    <recommendedName>
        <fullName evidence="5">Membrane domain of glycerophosphoryl diester phosphodiesterase</fullName>
    </recommendedName>
</protein>
<feature type="transmembrane region" description="Helical" evidence="2">
    <location>
        <begin position="234"/>
        <end position="254"/>
    </location>
</feature>
<keyword evidence="4" id="KW-1185">Reference proteome</keyword>
<name>A0AAW7M5L2_9MICO</name>
<comment type="caution">
    <text evidence="3">The sequence shown here is derived from an EMBL/GenBank/DDBJ whole genome shotgun (WGS) entry which is preliminary data.</text>
</comment>
<evidence type="ECO:0008006" key="5">
    <source>
        <dbReference type="Google" id="ProtNLM"/>
    </source>
</evidence>
<evidence type="ECO:0000313" key="4">
    <source>
        <dbReference type="Proteomes" id="UP001172737"/>
    </source>
</evidence>
<feature type="transmembrane region" description="Helical" evidence="2">
    <location>
        <begin position="142"/>
        <end position="170"/>
    </location>
</feature>
<accession>A0AAW7M5L2</accession>
<organism evidence="3 4">
    <name type="scientific">Demequina lignilytica</name>
    <dbReference type="NCBI Taxonomy" id="3051663"/>
    <lineage>
        <taxon>Bacteria</taxon>
        <taxon>Bacillati</taxon>
        <taxon>Actinomycetota</taxon>
        <taxon>Actinomycetes</taxon>
        <taxon>Micrococcales</taxon>
        <taxon>Demequinaceae</taxon>
        <taxon>Demequina</taxon>
    </lineage>
</organism>
<feature type="compositionally biased region" description="Pro residues" evidence="1">
    <location>
        <begin position="19"/>
        <end position="56"/>
    </location>
</feature>
<gene>
    <name evidence="3" type="ORF">QQX10_08845</name>
</gene>
<keyword evidence="2" id="KW-0472">Membrane</keyword>
<keyword evidence="2" id="KW-0812">Transmembrane</keyword>
<feature type="transmembrane region" description="Helical" evidence="2">
    <location>
        <begin position="191"/>
        <end position="214"/>
    </location>
</feature>
<feature type="transmembrane region" description="Helical" evidence="2">
    <location>
        <begin position="280"/>
        <end position="301"/>
    </location>
</feature>